<dbReference type="RefSeq" id="XP_033586284.1">
    <property type="nucleotide sequence ID" value="XM_033734733.1"/>
</dbReference>
<feature type="non-terminal residue" evidence="1">
    <location>
        <position position="112"/>
    </location>
</feature>
<proteinExistence type="predicted"/>
<dbReference type="EMBL" id="MU001641">
    <property type="protein sequence ID" value="KAF2479714.1"/>
    <property type="molecule type" value="Genomic_DNA"/>
</dbReference>
<accession>A0A6A6PJ31</accession>
<sequence length="112" mass="12156">MRFFFWAGGVVGGGGASTVLAFLLRVVSGFGGCFAKRAFDLFCGILSGMHTGVRGEEGRGDLFLLDGILLWPLDRGDIRECGRGSEIGLRGNRRRLGLPMYHASFCVLFPCH</sequence>
<protein>
    <submittedName>
        <fullName evidence="1">Uncharacterized protein</fullName>
    </submittedName>
</protein>
<evidence type="ECO:0000313" key="2">
    <source>
        <dbReference type="Proteomes" id="UP000799767"/>
    </source>
</evidence>
<gene>
    <name evidence="1" type="ORF">BDY17DRAFT_304479</name>
</gene>
<dbReference type="AlphaFoldDB" id="A0A6A6PJ31"/>
<dbReference type="Proteomes" id="UP000799767">
    <property type="component" value="Unassembled WGS sequence"/>
</dbReference>
<dbReference type="GeneID" id="54475735"/>
<evidence type="ECO:0000313" key="1">
    <source>
        <dbReference type="EMBL" id="KAF2479714.1"/>
    </source>
</evidence>
<organism evidence="1 2">
    <name type="scientific">Neohortaea acidophila</name>
    <dbReference type="NCBI Taxonomy" id="245834"/>
    <lineage>
        <taxon>Eukaryota</taxon>
        <taxon>Fungi</taxon>
        <taxon>Dikarya</taxon>
        <taxon>Ascomycota</taxon>
        <taxon>Pezizomycotina</taxon>
        <taxon>Dothideomycetes</taxon>
        <taxon>Dothideomycetidae</taxon>
        <taxon>Mycosphaerellales</taxon>
        <taxon>Teratosphaeriaceae</taxon>
        <taxon>Neohortaea</taxon>
    </lineage>
</organism>
<keyword evidence="2" id="KW-1185">Reference proteome</keyword>
<reference evidence="1" key="1">
    <citation type="journal article" date="2020" name="Stud. Mycol.">
        <title>101 Dothideomycetes genomes: a test case for predicting lifestyles and emergence of pathogens.</title>
        <authorList>
            <person name="Haridas S."/>
            <person name="Albert R."/>
            <person name="Binder M."/>
            <person name="Bloem J."/>
            <person name="Labutti K."/>
            <person name="Salamov A."/>
            <person name="Andreopoulos B."/>
            <person name="Baker S."/>
            <person name="Barry K."/>
            <person name="Bills G."/>
            <person name="Bluhm B."/>
            <person name="Cannon C."/>
            <person name="Castanera R."/>
            <person name="Culley D."/>
            <person name="Daum C."/>
            <person name="Ezra D."/>
            <person name="Gonzalez J."/>
            <person name="Henrissat B."/>
            <person name="Kuo A."/>
            <person name="Liang C."/>
            <person name="Lipzen A."/>
            <person name="Lutzoni F."/>
            <person name="Magnuson J."/>
            <person name="Mondo S."/>
            <person name="Nolan M."/>
            <person name="Ohm R."/>
            <person name="Pangilinan J."/>
            <person name="Park H.-J."/>
            <person name="Ramirez L."/>
            <person name="Alfaro M."/>
            <person name="Sun H."/>
            <person name="Tritt A."/>
            <person name="Yoshinaga Y."/>
            <person name="Zwiers L.-H."/>
            <person name="Turgeon B."/>
            <person name="Goodwin S."/>
            <person name="Spatafora J."/>
            <person name="Crous P."/>
            <person name="Grigoriev I."/>
        </authorList>
    </citation>
    <scope>NUCLEOTIDE SEQUENCE</scope>
    <source>
        <strain evidence="1">CBS 113389</strain>
    </source>
</reference>
<name>A0A6A6PJ31_9PEZI</name>